<reference evidence="1 2" key="1">
    <citation type="submission" date="2020-03" db="EMBL/GenBank/DDBJ databases">
        <title>Alteromonas ponticola sp. nov., isolated from seawater.</title>
        <authorList>
            <person name="Yoon J.-H."/>
            <person name="Kim Y.-O."/>
        </authorList>
    </citation>
    <scope>NUCLEOTIDE SEQUENCE [LARGE SCALE GENOMIC DNA]</scope>
    <source>
        <strain evidence="1 2">MYP5</strain>
    </source>
</reference>
<evidence type="ECO:0000313" key="1">
    <source>
        <dbReference type="EMBL" id="NMH61334.1"/>
    </source>
</evidence>
<gene>
    <name evidence="1" type="ORF">HCJ96_14985</name>
</gene>
<accession>A0ABX1R4G5</accession>
<evidence type="ECO:0008006" key="3">
    <source>
        <dbReference type="Google" id="ProtNLM"/>
    </source>
</evidence>
<name>A0ABX1R4G5_9ALTE</name>
<dbReference type="Proteomes" id="UP000709336">
    <property type="component" value="Unassembled WGS sequence"/>
</dbReference>
<evidence type="ECO:0000313" key="2">
    <source>
        <dbReference type="Proteomes" id="UP000709336"/>
    </source>
</evidence>
<protein>
    <recommendedName>
        <fullName evidence="3">Chromosome partitioning protein ParA</fullName>
    </recommendedName>
</protein>
<organism evidence="1 2">
    <name type="scientific">Alteromonas ponticola</name>
    <dbReference type="NCBI Taxonomy" id="2720613"/>
    <lineage>
        <taxon>Bacteria</taxon>
        <taxon>Pseudomonadati</taxon>
        <taxon>Pseudomonadota</taxon>
        <taxon>Gammaproteobacteria</taxon>
        <taxon>Alteromonadales</taxon>
        <taxon>Alteromonadaceae</taxon>
        <taxon>Alteromonas/Salinimonas group</taxon>
        <taxon>Alteromonas</taxon>
    </lineage>
</organism>
<keyword evidence="2" id="KW-1185">Reference proteome</keyword>
<dbReference type="RefSeq" id="WP_169211895.1">
    <property type="nucleotide sequence ID" value="NZ_JAATNW010000008.1"/>
</dbReference>
<dbReference type="EMBL" id="JAATNW010000008">
    <property type="protein sequence ID" value="NMH61334.1"/>
    <property type="molecule type" value="Genomic_DNA"/>
</dbReference>
<proteinExistence type="predicted"/>
<comment type="caution">
    <text evidence="1">The sequence shown here is derived from an EMBL/GenBank/DDBJ whole genome shotgun (WGS) entry which is preliminary data.</text>
</comment>
<sequence>MDIESTLIISRPDAAPERAAVPPARQVAVEQEPLPKVNQRNDLVRYTATEDVLDEASKFQRQSGYDQPAGKGKQAVESYLSLERESRRDDIHKMLGVDIYA</sequence>